<gene>
    <name evidence="2" type="ORF">A3SI_03730</name>
</gene>
<dbReference type="Gene3D" id="3.90.1570.30">
    <property type="match status" value="1"/>
</dbReference>
<evidence type="ECO:0000313" key="2">
    <source>
        <dbReference type="EMBL" id="EIM78362.1"/>
    </source>
</evidence>
<dbReference type="STRING" id="1189621.A3SI_03730"/>
<evidence type="ECO:0000313" key="3">
    <source>
        <dbReference type="Proteomes" id="UP000005551"/>
    </source>
</evidence>
<feature type="domain" description="Type I restriction enzyme R protein N-terminal" evidence="1">
    <location>
        <begin position="42"/>
        <end position="151"/>
    </location>
</feature>
<accession>I5C960</accession>
<keyword evidence="3" id="KW-1185">Reference proteome</keyword>
<dbReference type="RefSeq" id="WP_009053583.1">
    <property type="nucleotide sequence ID" value="NZ_AJYA01000007.1"/>
</dbReference>
<dbReference type="Proteomes" id="UP000005551">
    <property type="component" value="Unassembled WGS sequence"/>
</dbReference>
<evidence type="ECO:0000259" key="1">
    <source>
        <dbReference type="Pfam" id="PF13588"/>
    </source>
</evidence>
<dbReference type="PATRIC" id="fig|1189621.3.peg.781"/>
<sequence length="158" mass="18135">MQAAPRPFPDLNFPSLGIRYREEEGQYLILDALRKKWLVCTPEEWVRQHMIQALVQLYAYPKALIGVEKGLQFNGLAKRTDILVRDREGAPFLLIECKAPEVALSQATLKQLCTYNAVLHAPFLGITNGHKHLFLRYDRQRGEISQIRQVPKFSSTES</sequence>
<dbReference type="OrthoDB" id="9790377at2"/>
<dbReference type="InterPro" id="IPR029464">
    <property type="entry name" value="HSDR_N"/>
</dbReference>
<dbReference type="AlphaFoldDB" id="I5C960"/>
<protein>
    <recommendedName>
        <fullName evidence="1">Type I restriction enzyme R protein N-terminal domain-containing protein</fullName>
    </recommendedName>
</protein>
<organism evidence="2 3">
    <name type="scientific">Nitritalea halalkaliphila LW7</name>
    <dbReference type="NCBI Taxonomy" id="1189621"/>
    <lineage>
        <taxon>Bacteria</taxon>
        <taxon>Pseudomonadati</taxon>
        <taxon>Bacteroidota</taxon>
        <taxon>Cytophagia</taxon>
        <taxon>Cytophagales</taxon>
        <taxon>Cyclobacteriaceae</taxon>
        <taxon>Nitritalea</taxon>
    </lineage>
</organism>
<proteinExistence type="predicted"/>
<name>I5C960_9BACT</name>
<comment type="caution">
    <text evidence="2">The sequence shown here is derived from an EMBL/GenBank/DDBJ whole genome shotgun (WGS) entry which is preliminary data.</text>
</comment>
<dbReference type="EMBL" id="AJYA01000007">
    <property type="protein sequence ID" value="EIM78362.1"/>
    <property type="molecule type" value="Genomic_DNA"/>
</dbReference>
<reference evidence="2 3" key="1">
    <citation type="submission" date="2012-05" db="EMBL/GenBank/DDBJ databases">
        <title>Genome sequence of Nitritalea halalkaliphila LW7.</title>
        <authorList>
            <person name="Jangir P.K."/>
            <person name="Singh A."/>
            <person name="Shivaji S."/>
            <person name="Sharma R."/>
        </authorList>
    </citation>
    <scope>NUCLEOTIDE SEQUENCE [LARGE SCALE GENOMIC DNA]</scope>
    <source>
        <strain evidence="2 3">LW7</strain>
    </source>
</reference>
<dbReference type="Pfam" id="PF13588">
    <property type="entry name" value="HSDR_N_2"/>
    <property type="match status" value="1"/>
</dbReference>